<comment type="caution">
    <text evidence="3">The sequence shown here is derived from an EMBL/GenBank/DDBJ whole genome shotgun (WGS) entry which is preliminary data.</text>
</comment>
<dbReference type="EMBL" id="BAABJQ010000027">
    <property type="protein sequence ID" value="GAA5196728.1"/>
    <property type="molecule type" value="Genomic_DNA"/>
</dbReference>
<evidence type="ECO:0008006" key="5">
    <source>
        <dbReference type="Google" id="ProtNLM"/>
    </source>
</evidence>
<evidence type="ECO:0000313" key="3">
    <source>
        <dbReference type="EMBL" id="GAA5196728.1"/>
    </source>
</evidence>
<feature type="transmembrane region" description="Helical" evidence="2">
    <location>
        <begin position="85"/>
        <end position="104"/>
    </location>
</feature>
<protein>
    <recommendedName>
        <fullName evidence="5">DUF3040 domain-containing protein</fullName>
    </recommendedName>
</protein>
<evidence type="ECO:0000256" key="2">
    <source>
        <dbReference type="SAM" id="Phobius"/>
    </source>
</evidence>
<reference evidence="4" key="1">
    <citation type="journal article" date="2019" name="Int. J. Syst. Evol. Microbiol.">
        <title>The Global Catalogue of Microorganisms (GCM) 10K type strain sequencing project: providing services to taxonomists for standard genome sequencing and annotation.</title>
        <authorList>
            <consortium name="The Broad Institute Genomics Platform"/>
            <consortium name="The Broad Institute Genome Sequencing Center for Infectious Disease"/>
            <person name="Wu L."/>
            <person name="Ma J."/>
        </authorList>
    </citation>
    <scope>NUCLEOTIDE SEQUENCE [LARGE SCALE GENOMIC DNA]</scope>
    <source>
        <strain evidence="4">JCM 18304</strain>
    </source>
</reference>
<keyword evidence="1" id="KW-0175">Coiled coil</keyword>
<keyword evidence="2" id="KW-0472">Membrane</keyword>
<evidence type="ECO:0000256" key="1">
    <source>
        <dbReference type="SAM" id="Coils"/>
    </source>
</evidence>
<organism evidence="3 4">
    <name type="scientific">Rugosimonospora acidiphila</name>
    <dbReference type="NCBI Taxonomy" id="556531"/>
    <lineage>
        <taxon>Bacteria</taxon>
        <taxon>Bacillati</taxon>
        <taxon>Actinomycetota</taxon>
        <taxon>Actinomycetes</taxon>
        <taxon>Micromonosporales</taxon>
        <taxon>Micromonosporaceae</taxon>
        <taxon>Rugosimonospora</taxon>
    </lineage>
</organism>
<name>A0ABP9SK67_9ACTN</name>
<sequence>MSKERAARRAVRLAEAQREQAARERAATRRARRRALVRRVTPRLPDRRTGRLYPRRTRAQRAAIGLAALVAIALVWMYVEDLGARIALTALVIVALPAIIVLTFDRR</sequence>
<keyword evidence="2" id="KW-1133">Transmembrane helix</keyword>
<proteinExistence type="predicted"/>
<keyword evidence="4" id="KW-1185">Reference proteome</keyword>
<dbReference type="RefSeq" id="WP_345636376.1">
    <property type="nucleotide sequence ID" value="NZ_BAABJQ010000027.1"/>
</dbReference>
<feature type="transmembrane region" description="Helical" evidence="2">
    <location>
        <begin position="62"/>
        <end position="79"/>
    </location>
</feature>
<feature type="coiled-coil region" evidence="1">
    <location>
        <begin position="4"/>
        <end position="31"/>
    </location>
</feature>
<dbReference type="Proteomes" id="UP001501570">
    <property type="component" value="Unassembled WGS sequence"/>
</dbReference>
<evidence type="ECO:0000313" key="4">
    <source>
        <dbReference type="Proteomes" id="UP001501570"/>
    </source>
</evidence>
<accession>A0ABP9SK67</accession>
<keyword evidence="2" id="KW-0812">Transmembrane</keyword>
<gene>
    <name evidence="3" type="ORF">GCM10023322_66380</name>
</gene>